<keyword evidence="2" id="KW-1185">Reference proteome</keyword>
<dbReference type="OrthoDB" id="10014409at2759"/>
<comment type="caution">
    <text evidence="1">The sequence shown here is derived from an EMBL/GenBank/DDBJ whole genome shotgun (WGS) entry which is preliminary data.</text>
</comment>
<dbReference type="EMBL" id="BGZK01001423">
    <property type="protein sequence ID" value="GBP79656.1"/>
    <property type="molecule type" value="Genomic_DNA"/>
</dbReference>
<dbReference type="AlphaFoldDB" id="A0A4C1YTQ5"/>
<proteinExistence type="predicted"/>
<dbReference type="Proteomes" id="UP000299102">
    <property type="component" value="Unassembled WGS sequence"/>
</dbReference>
<accession>A0A4C1YTQ5</accession>
<reference evidence="1 2" key="1">
    <citation type="journal article" date="2019" name="Commun. Biol.">
        <title>The bagworm genome reveals a unique fibroin gene that provides high tensile strength.</title>
        <authorList>
            <person name="Kono N."/>
            <person name="Nakamura H."/>
            <person name="Ohtoshi R."/>
            <person name="Tomita M."/>
            <person name="Numata K."/>
            <person name="Arakawa K."/>
        </authorList>
    </citation>
    <scope>NUCLEOTIDE SEQUENCE [LARGE SCALE GENOMIC DNA]</scope>
</reference>
<sequence length="183" mass="21120">MRWLDRCIVTIAAKDMVISTLGQLTIVAVVHEYANIADLFRRHFKVDLPLRSAWQFTHADYSVGRAVIHFSAKEVVDILKTMVTSKPSGHDGLSINLWVRYTHTTICVLSTAMRSECRWRCRAFVTLPVYSRKPKDDCNAIMRKRSDSTMERVRDNPISILSALEERWNHPILERSVQLHALK</sequence>
<organism evidence="1 2">
    <name type="scientific">Eumeta variegata</name>
    <name type="common">Bagworm moth</name>
    <name type="synonym">Eumeta japonica</name>
    <dbReference type="NCBI Taxonomy" id="151549"/>
    <lineage>
        <taxon>Eukaryota</taxon>
        <taxon>Metazoa</taxon>
        <taxon>Ecdysozoa</taxon>
        <taxon>Arthropoda</taxon>
        <taxon>Hexapoda</taxon>
        <taxon>Insecta</taxon>
        <taxon>Pterygota</taxon>
        <taxon>Neoptera</taxon>
        <taxon>Endopterygota</taxon>
        <taxon>Lepidoptera</taxon>
        <taxon>Glossata</taxon>
        <taxon>Ditrysia</taxon>
        <taxon>Tineoidea</taxon>
        <taxon>Psychidae</taxon>
        <taxon>Oiketicinae</taxon>
        <taxon>Eumeta</taxon>
    </lineage>
</organism>
<protein>
    <submittedName>
        <fullName evidence="1">Uncharacterized protein</fullName>
    </submittedName>
</protein>
<gene>
    <name evidence="1" type="ORF">EVAR_45765_1</name>
</gene>
<name>A0A4C1YTQ5_EUMVA</name>
<evidence type="ECO:0000313" key="2">
    <source>
        <dbReference type="Proteomes" id="UP000299102"/>
    </source>
</evidence>
<evidence type="ECO:0000313" key="1">
    <source>
        <dbReference type="EMBL" id="GBP79656.1"/>
    </source>
</evidence>